<feature type="compositionally biased region" description="Acidic residues" evidence="4">
    <location>
        <begin position="859"/>
        <end position="870"/>
    </location>
</feature>
<dbReference type="PANTHER" id="PTHR47977">
    <property type="entry name" value="RAS-RELATED PROTEIN RAB"/>
    <property type="match status" value="1"/>
</dbReference>
<feature type="compositionally biased region" description="Basic residues" evidence="4">
    <location>
        <begin position="1941"/>
        <end position="1954"/>
    </location>
</feature>
<accession>A0A8T2M2B0</accession>
<feature type="compositionally biased region" description="Basic and acidic residues" evidence="4">
    <location>
        <begin position="159"/>
        <end position="172"/>
    </location>
</feature>
<evidence type="ECO:0000313" key="6">
    <source>
        <dbReference type="Proteomes" id="UP000752171"/>
    </source>
</evidence>
<dbReference type="FunFam" id="3.40.50.300:FF:001129">
    <property type="entry name" value="ras-related protein Rab-44 isoform X2"/>
    <property type="match status" value="1"/>
</dbReference>
<feature type="compositionally biased region" description="Basic and acidic residues" evidence="4">
    <location>
        <begin position="1623"/>
        <end position="1652"/>
    </location>
</feature>
<dbReference type="PRINTS" id="PR00449">
    <property type="entry name" value="RASTRNSFRMNG"/>
</dbReference>
<feature type="region of interest" description="Disordered" evidence="4">
    <location>
        <begin position="1155"/>
        <end position="1339"/>
    </location>
</feature>
<proteinExistence type="predicted"/>
<dbReference type="Pfam" id="PF00071">
    <property type="entry name" value="Ras"/>
    <property type="match status" value="1"/>
</dbReference>
<dbReference type="EMBL" id="JAICCE010000005">
    <property type="protein sequence ID" value="KAG9277127.1"/>
    <property type="molecule type" value="Genomic_DNA"/>
</dbReference>
<organism evidence="5 6">
    <name type="scientific">Astyanax mexicanus</name>
    <name type="common">Blind cave fish</name>
    <name type="synonym">Astyanax fasciatus mexicanus</name>
    <dbReference type="NCBI Taxonomy" id="7994"/>
    <lineage>
        <taxon>Eukaryota</taxon>
        <taxon>Metazoa</taxon>
        <taxon>Chordata</taxon>
        <taxon>Craniata</taxon>
        <taxon>Vertebrata</taxon>
        <taxon>Euteleostomi</taxon>
        <taxon>Actinopterygii</taxon>
        <taxon>Neopterygii</taxon>
        <taxon>Teleostei</taxon>
        <taxon>Ostariophysi</taxon>
        <taxon>Characiformes</taxon>
        <taxon>Characoidei</taxon>
        <taxon>Acestrorhamphidae</taxon>
        <taxon>Acestrorhamphinae</taxon>
        <taxon>Astyanax</taxon>
    </lineage>
</organism>
<dbReference type="PROSITE" id="PS51417">
    <property type="entry name" value="ARF"/>
    <property type="match status" value="1"/>
</dbReference>
<dbReference type="NCBIfam" id="TIGR00231">
    <property type="entry name" value="small_GTP"/>
    <property type="match status" value="1"/>
</dbReference>
<keyword evidence="3" id="KW-0449">Lipoprotein</keyword>
<feature type="region of interest" description="Disordered" evidence="4">
    <location>
        <begin position="1904"/>
        <end position="2054"/>
    </location>
</feature>
<dbReference type="CDD" id="cd00154">
    <property type="entry name" value="Rab"/>
    <property type="match status" value="1"/>
</dbReference>
<feature type="compositionally biased region" description="Basic and acidic residues" evidence="4">
    <location>
        <begin position="1582"/>
        <end position="1600"/>
    </location>
</feature>
<feature type="region of interest" description="Disordered" evidence="4">
    <location>
        <begin position="1369"/>
        <end position="1390"/>
    </location>
</feature>
<feature type="region of interest" description="Disordered" evidence="4">
    <location>
        <begin position="894"/>
        <end position="1000"/>
    </location>
</feature>
<feature type="compositionally biased region" description="Basic and acidic residues" evidence="4">
    <location>
        <begin position="960"/>
        <end position="998"/>
    </location>
</feature>
<gene>
    <name evidence="5" type="ORF">AMEX_G7115</name>
</gene>
<keyword evidence="1" id="KW-0547">Nucleotide-binding</keyword>
<feature type="region of interest" description="Disordered" evidence="4">
    <location>
        <begin position="480"/>
        <end position="608"/>
    </location>
</feature>
<feature type="compositionally biased region" description="Polar residues" evidence="4">
    <location>
        <begin position="1540"/>
        <end position="1553"/>
    </location>
</feature>
<keyword evidence="2" id="KW-0342">GTP-binding</keyword>
<dbReference type="SMART" id="SM00173">
    <property type="entry name" value="RAS"/>
    <property type="match status" value="1"/>
</dbReference>
<feature type="region of interest" description="Disordered" evidence="4">
    <location>
        <begin position="1798"/>
        <end position="1833"/>
    </location>
</feature>
<sequence>MKITELHPQSQSKKKKRFGSTRKPQGGRRPNNEGEERQLKDAEAAEEIRHDVEERYSEETTHHELITDLPDMSNDTLTDTDVQPIVCEASKTEGLVEIIHVHEKPVLEDETSMVPKEDQTICSAEDPTTEQHVLSELSSQTAELSLTTNTQLSTVTEPSESKPDDGNDHENVEMIITELHPQSQNKKKKRFGSTRKPQGGQRPHNEGEERQLKDTEAVEEIEHAVEEICSSETFHHEVPTDLLIESTDETGEHGTTDMSHATLTDTDVQPIVCEASKTEGLVEMIEVHEKSVLEDETVNDFESTDEQKMPHITTDMQNNTSTHHDVSQDISEVVEELYEDNNESGSPNQVHAPLTSGTVDVIPKTIDNEREERKRRDTEAAEEIEHDVEERCSDETTRHEVPTDLLNETQSDVSGLPLSMLGPALEKEIAKSTDNTGECEGIDRSSDASTDIDVHAVDHGVNKAEGLVEVIGVHGKLVEESMEPKEDQTICSAEDPTTEQHVLSELSSKTAELSLTTNIQPSPVTELSDSKTDDGNDHENVEMKITELHPQSQSKKKKRFGSTQKPQGGHRPDNEEEERQLKDAEAAEEIEHDVEEICSPETSHHEVPTDLLTESTDETGEHGTTDKSNATLTDTDVQPVVNEASKTEGLVEMIRIHEKSLLEDQKFDNFESTDKQKMPHISTDMQNNTHTHHDVSQEISEVVDEDNREYGGPNQVHAPLTSGTEEFITETHDSVDIPVNTENSPEAISDLTGQIQQDHSTSEDNLEKTTRKESENTTTLIHIQESVPIQDNVITETPELSTSGKRRTRRSHREQLYGGDKEKIKISEINKEKRYIEKKDLYLIERSCISGTNAAEKLTEEETMEPEEEISNCPTEDPTTKDFTALGSEQHVLSELSSQTADLSLTTNTQPSPVTEPSDSKTDDGNDHENVEIKITELHPQSQNKKKKRFGSTRRPQGGHRADNEGEKRKWKDTEAAGEIEHDVEERCSPEISHHESTADLLTKSQSDLSGSLSVINPSPEKEIADSTNKTGECERFHMPFVALTDTVVHTVDHDVSKEDRLLENSEGHGKPVLEIKKVDETESSEVNTETHDRVGIPVNAENIHAITPDQIKQFLHHDISEVHPEEPTDREPESTSLGIHIQEIKTTEGSAIAHNPELSTSGKRRKIGSTRRSHREQLHGGGRKTINEKEENICEKDKNRNFEDTKNVNEEQSMEAKEEESTIHTEDPTTDDFPAVCSEHVLSESSSQTAELSLSTNIQPSPLTEHPDDGNDHENVELKITELHPQSQSKKKKRFGSTRKPQGGHRPDNEGEERKWKDTEAAEETENDVEERCSKETTHYEISTDLLIESQSDMSEPSLSMLDPPLEKVTAESSDETGECGGVDLPAEKPVQITDVHHKLVLEVEKIDDSKSSEINVQIQDSIELEKPTNIIQSHTSTDSLIHTQESNIIQDNVIPESSELSTSGKKRKIGSTRRSHREQLHGRDKKKINEEEENQGAKDEEERYGEESAFNLADRSIKSGTQIVIEEESMPAKEEIGASQTEDPTTENVFSEQHVLSELSSQTAELILTTNIQPSPVSESKTDEDGNDHENVKMKITELHPQSQSKKKKRFGSTRKPQGGHRPDNEGEERQLKDTEAAEETEHGVEERCSQETTHYDISTDLMIESQSDLSGFSLCMIDPSLEKETQLQNAATDLHLQDFKNLQCIVISEKGSNPKEQHLRDDQKEATEELKEEGTTKELELEESTAVTQEASLEAETLRNLNCTSNAETAHPSIATELSVPADSVNLVIPEAEKMDKKRRKMGSTRRNYKGADRKEVLGETGGKDPRADEDMEDTLLHDTASGWGITANTTGQDTEPQIHHMFDKSEGSLLNEIEFELNMSCQLSHTAPAILESSVNNTLSPYNSSENSQPAAEQCRSSSELQHSQNSQIQAEISSPARRRKMGSTRKTPRNKQTEDMKDESLETEHQAENLDKIELEREKAKDMLTVKMTEDKKESVELTPKVHDSSASTELPPPGSKRKFGSRRTAKGSRNLGGLPPHEFEPNQEKTEDAQVLSDELTVCDPYFTSGPQSTPVCQPVEDDNMEASSLGKEHVNNSAVNEADVSTEAGLVSLDDLRKSALYNGSTGKREKIDFERWSEQIPDFGVAVYNVVMVGNSSVGKTSFMNRLQSGHFSPDYCSTIGVDTCVQNITLGGRTVKLHVWDTAGQERYHSITRQVFHKAQGLLLMYDITSSESFCAVRNWITQIKECAPDDVIMILLGNKNDCAERKVQLQEGEDLSREYKIHFLECSAATGENVEESMKTLACLLVKQNVRREEDQTILQPKPPKQKSGCC</sequence>
<feature type="compositionally biased region" description="Basic and acidic residues" evidence="4">
    <location>
        <begin position="30"/>
        <end position="66"/>
    </location>
</feature>
<dbReference type="InterPro" id="IPR050227">
    <property type="entry name" value="Rab"/>
</dbReference>
<feature type="compositionally biased region" description="Basic and acidic residues" evidence="4">
    <location>
        <begin position="203"/>
        <end position="214"/>
    </location>
</feature>
<feature type="compositionally biased region" description="Basic and acidic residues" evidence="4">
    <location>
        <begin position="2043"/>
        <end position="2054"/>
    </location>
</feature>
<dbReference type="SMART" id="SM00174">
    <property type="entry name" value="RHO"/>
    <property type="match status" value="1"/>
</dbReference>
<feature type="region of interest" description="Disordered" evidence="4">
    <location>
        <begin position="614"/>
        <end position="633"/>
    </location>
</feature>
<feature type="compositionally biased region" description="Polar residues" evidence="4">
    <location>
        <begin position="1244"/>
        <end position="1263"/>
    </location>
</feature>
<dbReference type="Gene3D" id="3.40.50.300">
    <property type="entry name" value="P-loop containing nucleotide triphosphate hydrolases"/>
    <property type="match status" value="1"/>
</dbReference>
<feature type="compositionally biased region" description="Basic and acidic residues" evidence="4">
    <location>
        <begin position="1306"/>
        <end position="1321"/>
    </location>
</feature>
<feature type="region of interest" description="Disordered" evidence="4">
    <location>
        <begin position="855"/>
        <end position="882"/>
    </location>
</feature>
<feature type="compositionally biased region" description="Basic and acidic residues" evidence="4">
    <location>
        <begin position="760"/>
        <end position="775"/>
    </location>
</feature>
<dbReference type="SUPFAM" id="SSF52540">
    <property type="entry name" value="P-loop containing nucleoside triphosphate hydrolases"/>
    <property type="match status" value="1"/>
</dbReference>
<dbReference type="PROSITE" id="PS51419">
    <property type="entry name" value="RAB"/>
    <property type="match status" value="1"/>
</dbReference>
<feature type="compositionally biased region" description="Basic and acidic residues" evidence="4">
    <location>
        <begin position="366"/>
        <end position="379"/>
    </location>
</feature>
<feature type="compositionally biased region" description="Basic and acidic residues" evidence="4">
    <location>
        <begin position="1186"/>
        <end position="1228"/>
    </location>
</feature>
<name>A0A8T2M2B0_ASTMX</name>
<reference evidence="5 6" key="1">
    <citation type="submission" date="2021-07" db="EMBL/GenBank/DDBJ databases">
        <authorList>
            <person name="Imarazene B."/>
            <person name="Zahm M."/>
            <person name="Klopp C."/>
            <person name="Cabau C."/>
            <person name="Beille S."/>
            <person name="Jouanno E."/>
            <person name="Castinel A."/>
            <person name="Lluch J."/>
            <person name="Gil L."/>
            <person name="Kuchtly C."/>
            <person name="Lopez Roques C."/>
            <person name="Donnadieu C."/>
            <person name="Parrinello H."/>
            <person name="Journot L."/>
            <person name="Du K."/>
            <person name="Schartl M."/>
            <person name="Retaux S."/>
            <person name="Guiguen Y."/>
        </authorList>
    </citation>
    <scope>NUCLEOTIDE SEQUENCE [LARGE SCALE GENOMIC DNA]</scope>
    <source>
        <strain evidence="5">Pach_M1</strain>
        <tissue evidence="5">Testis</tissue>
    </source>
</reference>
<feature type="compositionally biased region" description="Acidic residues" evidence="4">
    <location>
        <begin position="586"/>
        <end position="598"/>
    </location>
</feature>
<feature type="region of interest" description="Disordered" evidence="4">
    <location>
        <begin position="1"/>
        <end position="75"/>
    </location>
</feature>
<feature type="compositionally biased region" description="Basic and acidic residues" evidence="4">
    <location>
        <begin position="388"/>
        <end position="402"/>
    </location>
</feature>
<feature type="region of interest" description="Disordered" evidence="4">
    <location>
        <begin position="754"/>
        <end position="776"/>
    </location>
</feature>
<dbReference type="InterPro" id="IPR005225">
    <property type="entry name" value="Small_GTP-bd"/>
</dbReference>
<feature type="compositionally biased region" description="Basic and acidic residues" evidence="4">
    <location>
        <begin position="1813"/>
        <end position="1832"/>
    </location>
</feature>
<feature type="compositionally biased region" description="Basic and acidic residues" evidence="4">
    <location>
        <begin position="1266"/>
        <end position="1283"/>
    </location>
</feature>
<feature type="compositionally biased region" description="Basic residues" evidence="4">
    <location>
        <begin position="2021"/>
        <end position="2032"/>
    </location>
</feature>
<dbReference type="SMART" id="SM00177">
    <property type="entry name" value="ARF"/>
    <property type="match status" value="1"/>
</dbReference>
<dbReference type="SMART" id="SM00176">
    <property type="entry name" value="RAN"/>
    <property type="match status" value="1"/>
</dbReference>
<feature type="region of interest" description="Disordered" evidence="4">
    <location>
        <begin position="149"/>
        <end position="214"/>
    </location>
</feature>
<feature type="compositionally biased region" description="Basic residues" evidence="4">
    <location>
        <begin position="1800"/>
        <end position="1812"/>
    </location>
</feature>
<evidence type="ECO:0000256" key="4">
    <source>
        <dbReference type="SAM" id="MobiDB-lite"/>
    </source>
</evidence>
<feature type="compositionally biased region" description="Basic and acidic residues" evidence="4">
    <location>
        <begin position="918"/>
        <end position="937"/>
    </location>
</feature>
<feature type="region of interest" description="Disordered" evidence="4">
    <location>
        <begin position="366"/>
        <end position="404"/>
    </location>
</feature>
<dbReference type="SMART" id="SM00175">
    <property type="entry name" value="RAB"/>
    <property type="match status" value="1"/>
</dbReference>
<evidence type="ECO:0000256" key="1">
    <source>
        <dbReference type="ARBA" id="ARBA00022741"/>
    </source>
</evidence>
<evidence type="ECO:0000256" key="2">
    <source>
        <dbReference type="ARBA" id="ARBA00023134"/>
    </source>
</evidence>
<feature type="region of interest" description="Disordered" evidence="4">
    <location>
        <begin position="1716"/>
        <end position="1740"/>
    </location>
</feature>
<feature type="compositionally biased region" description="Basic and acidic residues" evidence="4">
    <location>
        <begin position="528"/>
        <end position="547"/>
    </location>
</feature>
<dbReference type="GO" id="GO:0003924">
    <property type="term" value="F:GTPase activity"/>
    <property type="evidence" value="ECO:0007669"/>
    <property type="project" value="InterPro"/>
</dbReference>
<dbReference type="Proteomes" id="UP000752171">
    <property type="component" value="Unassembled WGS sequence"/>
</dbReference>
<protein>
    <submittedName>
        <fullName evidence="5">Uncharacterized protein</fullName>
    </submittedName>
</protein>
<dbReference type="PROSITE" id="PS51421">
    <property type="entry name" value="RAS"/>
    <property type="match status" value="1"/>
</dbReference>
<feature type="compositionally biased region" description="Polar residues" evidence="4">
    <location>
        <begin position="499"/>
        <end position="527"/>
    </location>
</feature>
<feature type="compositionally biased region" description="Polar residues" evidence="4">
    <location>
        <begin position="895"/>
        <end position="917"/>
    </location>
</feature>
<feature type="compositionally biased region" description="Basic and acidic residues" evidence="4">
    <location>
        <begin position="1956"/>
        <end position="2009"/>
    </location>
</feature>
<evidence type="ECO:0000313" key="5">
    <source>
        <dbReference type="EMBL" id="KAG9277127.1"/>
    </source>
</evidence>
<feature type="compositionally biased region" description="Polar residues" evidence="4">
    <location>
        <begin position="1904"/>
        <end position="1937"/>
    </location>
</feature>
<dbReference type="InterPro" id="IPR027417">
    <property type="entry name" value="P-loop_NTPase"/>
</dbReference>
<dbReference type="PROSITE" id="PS51420">
    <property type="entry name" value="RHO"/>
    <property type="match status" value="1"/>
</dbReference>
<feature type="compositionally biased region" description="Polar residues" evidence="4">
    <location>
        <begin position="149"/>
        <end position="158"/>
    </location>
</feature>
<feature type="region of interest" description="Disordered" evidence="4">
    <location>
        <begin position="1446"/>
        <end position="1656"/>
    </location>
</feature>
<dbReference type="GO" id="GO:0005525">
    <property type="term" value="F:GTP binding"/>
    <property type="evidence" value="ECO:0007669"/>
    <property type="project" value="UniProtKB-KW"/>
</dbReference>
<feature type="compositionally biased region" description="Basic residues" evidence="4">
    <location>
        <begin position="1466"/>
        <end position="1478"/>
    </location>
</feature>
<feature type="compositionally biased region" description="Polar residues" evidence="4">
    <location>
        <begin position="1560"/>
        <end position="1581"/>
    </location>
</feature>
<feature type="compositionally biased region" description="Basic residues" evidence="4">
    <location>
        <begin position="1163"/>
        <end position="1175"/>
    </location>
</feature>
<dbReference type="InterPro" id="IPR001806">
    <property type="entry name" value="Small_GTPase"/>
</dbReference>
<comment type="caution">
    <text evidence="5">The sequence shown here is derived from an EMBL/GenBank/DDBJ whole genome shotgun (WGS) entry which is preliminary data.</text>
</comment>
<evidence type="ECO:0000256" key="3">
    <source>
        <dbReference type="ARBA" id="ARBA00023288"/>
    </source>
</evidence>